<evidence type="ECO:0000256" key="1">
    <source>
        <dbReference type="ARBA" id="ARBA00004123"/>
    </source>
</evidence>
<evidence type="ECO:0000313" key="10">
    <source>
        <dbReference type="EMBL" id="CAG9318330.1"/>
    </source>
</evidence>
<name>A0AAU9IXU9_9CILI</name>
<dbReference type="FunFam" id="3.10.150.10:FF:000006">
    <property type="entry name" value="Proliferating cell nuclear antigen"/>
    <property type="match status" value="1"/>
</dbReference>
<dbReference type="PRINTS" id="PR00339">
    <property type="entry name" value="PCNACYCLIN"/>
</dbReference>
<dbReference type="PANTHER" id="PTHR11352:SF0">
    <property type="entry name" value="PROLIFERATING CELL NUCLEAR ANTIGEN"/>
    <property type="match status" value="1"/>
</dbReference>
<evidence type="ECO:0000256" key="2">
    <source>
        <dbReference type="ARBA" id="ARBA00010462"/>
    </source>
</evidence>
<feature type="domain" description="Proliferating cell nuclear antigen PCNA C-terminal" evidence="9">
    <location>
        <begin position="93"/>
        <end position="218"/>
    </location>
</feature>
<dbReference type="Proteomes" id="UP001162131">
    <property type="component" value="Unassembled WGS sequence"/>
</dbReference>
<evidence type="ECO:0000256" key="4">
    <source>
        <dbReference type="ARBA" id="ARBA00023125"/>
    </source>
</evidence>
<keyword evidence="5 6" id="KW-0539">Nucleus</keyword>
<dbReference type="InterPro" id="IPR046938">
    <property type="entry name" value="DNA_clamp_sf"/>
</dbReference>
<feature type="domain" description="Proliferating cell nuclear antigen PCNA N-terminal" evidence="8">
    <location>
        <begin position="2"/>
        <end position="89"/>
    </location>
</feature>
<evidence type="ECO:0000256" key="7">
    <source>
        <dbReference type="RuleBase" id="RU003671"/>
    </source>
</evidence>
<dbReference type="GO" id="GO:0019985">
    <property type="term" value="P:translesion synthesis"/>
    <property type="evidence" value="ECO:0007669"/>
    <property type="project" value="TreeGrafter"/>
</dbReference>
<dbReference type="Pfam" id="PF02747">
    <property type="entry name" value="PCNA_C"/>
    <property type="match status" value="1"/>
</dbReference>
<dbReference type="InterPro" id="IPR022649">
    <property type="entry name" value="Pr_cel_nuc_antig_C"/>
</dbReference>
<evidence type="ECO:0000256" key="5">
    <source>
        <dbReference type="ARBA" id="ARBA00023242"/>
    </source>
</evidence>
<organism evidence="10 11">
    <name type="scientific">Blepharisma stoltei</name>
    <dbReference type="NCBI Taxonomy" id="1481888"/>
    <lineage>
        <taxon>Eukaryota</taxon>
        <taxon>Sar</taxon>
        <taxon>Alveolata</taxon>
        <taxon>Ciliophora</taxon>
        <taxon>Postciliodesmatophora</taxon>
        <taxon>Heterotrichea</taxon>
        <taxon>Heterotrichida</taxon>
        <taxon>Blepharismidae</taxon>
        <taxon>Blepharisma</taxon>
    </lineage>
</organism>
<evidence type="ECO:0000259" key="8">
    <source>
        <dbReference type="Pfam" id="PF00705"/>
    </source>
</evidence>
<comment type="function">
    <text evidence="6">This protein is an auxiliary protein of DNA polymerase delta and is involved in the control of eukaryotic DNA replication by increasing the polymerase's processivity during elongation of the leading strand.</text>
</comment>
<comment type="caution">
    <text evidence="10">The sequence shown here is derived from an EMBL/GenBank/DDBJ whole genome shotgun (WGS) entry which is preliminary data.</text>
</comment>
<dbReference type="GO" id="GO:0030337">
    <property type="term" value="F:DNA polymerase processivity factor activity"/>
    <property type="evidence" value="ECO:0007669"/>
    <property type="project" value="InterPro"/>
</dbReference>
<evidence type="ECO:0000256" key="6">
    <source>
        <dbReference type="RuleBase" id="RU000641"/>
    </source>
</evidence>
<dbReference type="PROSITE" id="PS00293">
    <property type="entry name" value="PCNA_2"/>
    <property type="match status" value="1"/>
</dbReference>
<dbReference type="PANTHER" id="PTHR11352">
    <property type="entry name" value="PROLIFERATING CELL NUCLEAR ANTIGEN"/>
    <property type="match status" value="1"/>
</dbReference>
<comment type="subcellular location">
    <subcellularLocation>
        <location evidence="1 6">Nucleus</location>
    </subcellularLocation>
</comment>
<keyword evidence="3 7" id="KW-0235">DNA replication</keyword>
<evidence type="ECO:0000256" key="3">
    <source>
        <dbReference type="ARBA" id="ARBA00022705"/>
    </source>
</evidence>
<dbReference type="GO" id="GO:0043626">
    <property type="term" value="C:PCNA complex"/>
    <property type="evidence" value="ECO:0007669"/>
    <property type="project" value="TreeGrafter"/>
</dbReference>
<proteinExistence type="inferred from homology"/>
<accession>A0AAU9IXU9</accession>
<dbReference type="NCBIfam" id="TIGR00590">
    <property type="entry name" value="pcna"/>
    <property type="match status" value="1"/>
</dbReference>
<keyword evidence="4 7" id="KW-0238">DNA-binding</keyword>
<dbReference type="SUPFAM" id="SSF55979">
    <property type="entry name" value="DNA clamp"/>
    <property type="match status" value="2"/>
</dbReference>
<dbReference type="Gene3D" id="3.10.150.10">
    <property type="entry name" value="DNA Polymerase III, subunit A, domain 2"/>
    <property type="match status" value="2"/>
</dbReference>
<dbReference type="GO" id="GO:0006275">
    <property type="term" value="P:regulation of DNA replication"/>
    <property type="evidence" value="ECO:0007669"/>
    <property type="project" value="InterPro"/>
</dbReference>
<dbReference type="CDD" id="cd00577">
    <property type="entry name" value="PCNA"/>
    <property type="match status" value="1"/>
</dbReference>
<gene>
    <name evidence="10" type="ORF">BSTOLATCC_MIC20804</name>
</gene>
<evidence type="ECO:0000259" key="9">
    <source>
        <dbReference type="Pfam" id="PF02747"/>
    </source>
</evidence>
<dbReference type="InterPro" id="IPR022648">
    <property type="entry name" value="Pr_cel_nuc_antig_N"/>
</dbReference>
<dbReference type="GO" id="GO:0003677">
    <property type="term" value="F:DNA binding"/>
    <property type="evidence" value="ECO:0007669"/>
    <property type="project" value="UniProtKB-KW"/>
</dbReference>
<dbReference type="GO" id="GO:0006298">
    <property type="term" value="P:mismatch repair"/>
    <property type="evidence" value="ECO:0007669"/>
    <property type="project" value="TreeGrafter"/>
</dbReference>
<comment type="similarity">
    <text evidence="2 7">Belongs to the PCNA family.</text>
</comment>
<dbReference type="InterPro" id="IPR022659">
    <property type="entry name" value="Pr_cel_nuc_antig_CS"/>
</dbReference>
<dbReference type="EMBL" id="CAJZBQ010000020">
    <property type="protein sequence ID" value="CAG9318330.1"/>
    <property type="molecule type" value="Genomic_DNA"/>
</dbReference>
<evidence type="ECO:0000313" key="11">
    <source>
        <dbReference type="Proteomes" id="UP001162131"/>
    </source>
</evidence>
<dbReference type="Pfam" id="PF00705">
    <property type="entry name" value="PCNA_N"/>
    <property type="match status" value="1"/>
</dbReference>
<dbReference type="GO" id="GO:0006272">
    <property type="term" value="P:leading strand elongation"/>
    <property type="evidence" value="ECO:0007669"/>
    <property type="project" value="TreeGrafter"/>
</dbReference>
<keyword evidence="11" id="KW-1185">Reference proteome</keyword>
<reference evidence="10" key="1">
    <citation type="submission" date="2021-09" db="EMBL/GenBank/DDBJ databases">
        <authorList>
            <consortium name="AG Swart"/>
            <person name="Singh M."/>
            <person name="Singh A."/>
            <person name="Seah K."/>
            <person name="Emmerich C."/>
        </authorList>
    </citation>
    <scope>NUCLEOTIDE SEQUENCE</scope>
    <source>
        <strain evidence="10">ATCC30299</strain>
    </source>
</reference>
<protein>
    <recommendedName>
        <fullName evidence="6">DNA sliding clamp PCNA</fullName>
    </recommendedName>
</protein>
<dbReference type="AlphaFoldDB" id="A0AAU9IXU9"/>
<dbReference type="InterPro" id="IPR000730">
    <property type="entry name" value="Pr_cel_nuc_antig"/>
</dbReference>
<sequence>MTIQAMDASHVALVVLSLRSEKFEEYRCDRPQTLGISIGNLSKLVKVAGNDDSISLRADDEARVLILTFRGKNSERTSEFQLNLLTLESEHLGVIDQEYVAEITMPSLEFGRICRELAQITDTITIAADKEIVNFAVSGDIGSGSVAIKPNDSDKPDEKCIIKVSELVSMNFALRYLNLFNKASMLSNEVSISLSPEVPISLQYEFELGELRYYLAPKIAEDA</sequence>